<keyword evidence="3" id="KW-0378">Hydrolase</keyword>
<dbReference type="InterPro" id="IPR038765">
    <property type="entry name" value="Papain-like_cys_pep_sf"/>
</dbReference>
<dbReference type="Pfam" id="PF00648">
    <property type="entry name" value="Peptidase_C2"/>
    <property type="match status" value="1"/>
</dbReference>
<dbReference type="VEuPathDB" id="TriTrypDB:TcG_11559"/>
<dbReference type="VEuPathDB" id="TriTrypDB:Tc_MARK_4098"/>
<dbReference type="PANTHER" id="PTHR10183">
    <property type="entry name" value="CALPAIN"/>
    <property type="match status" value="1"/>
</dbReference>
<dbReference type="SMART" id="SM00230">
    <property type="entry name" value="CysPc"/>
    <property type="match status" value="1"/>
</dbReference>
<dbReference type="VEuPathDB" id="TriTrypDB:C4B63_19g227"/>
<dbReference type="InterPro" id="IPR036213">
    <property type="entry name" value="Calpain_III_sf"/>
</dbReference>
<name>A0A2V2VM31_TRYCR</name>
<dbReference type="VEuPathDB" id="TriTrypDB:TcCL_NonESM13626"/>
<dbReference type="VEuPathDB" id="TriTrypDB:TcYC6_0074550"/>
<dbReference type="VEuPathDB" id="TriTrypDB:TcG_09886"/>
<gene>
    <name evidence="8" type="ORF">C4B63_19g227</name>
</gene>
<evidence type="ECO:0000256" key="1">
    <source>
        <dbReference type="ARBA" id="ARBA00007623"/>
    </source>
</evidence>
<keyword evidence="2" id="KW-0645">Protease</keyword>
<evidence type="ECO:0000256" key="4">
    <source>
        <dbReference type="ARBA" id="ARBA00022807"/>
    </source>
</evidence>
<feature type="active site" evidence="5">
    <location>
        <position position="222"/>
    </location>
</feature>
<comment type="caution">
    <text evidence="6">Lacks conserved residue(s) required for the propagation of feature annotation.</text>
</comment>
<dbReference type="InterPro" id="IPR056040">
    <property type="entry name" value="DUF7623"/>
</dbReference>
<organism evidence="8 9">
    <name type="scientific">Trypanosoma cruzi</name>
    <dbReference type="NCBI Taxonomy" id="5693"/>
    <lineage>
        <taxon>Eukaryota</taxon>
        <taxon>Discoba</taxon>
        <taxon>Euglenozoa</taxon>
        <taxon>Kinetoplastea</taxon>
        <taxon>Metakinetoplastina</taxon>
        <taxon>Trypanosomatida</taxon>
        <taxon>Trypanosomatidae</taxon>
        <taxon>Trypanosoma</taxon>
        <taxon>Schizotrypanum</taxon>
    </lineage>
</organism>
<keyword evidence="4" id="KW-0788">Thiol protease</keyword>
<dbReference type="VEuPathDB" id="TriTrypDB:TCDM_09598"/>
<sequence length="1637" mass="185298">MDWDHPAEGHVELEQKQKDRVDFYVDQETDVHILMHQEKPYSSATGGDAMAQDYMGMYLYDDADRKIGGVHAATNFRETGVVYHLPRSGRYALSVTCPRAKGKVPALITIVASYSANSRLVEAPEDAGMFEDEDDDIDEGEESAARNNPIDYMPVNMSPSKITELPDSTMPFEDKRFMVDNKIVTNDPWIHIGDLYPEGKTLPLLPDKLSRDQFEQGEHFECCCLTAFATLVDHHPDVLRNVFVTKEVRKDGRYTFQFHRYGQWVKVEIDDRIPLTKQQTLFCHSPTRHWWPLLLEKACAKFYTLYQNLEGCTLQELYYDFTGCPVMNIPTDLKLAKSAMYSVDDPEFWLDLNEDLKNCAYGATARSGIGSNLGIQEDQAYGILSVISTGNSVNPELSDLLVMIYNPFVEAVYTGPMNNEDIRWTSELRSMHSPEQRDTIYMPVGMFLETFSSIEKVLIRGVALPGWHFNSEWGEGTNGGNPTLVTWRENPLYVVRNNSEEPLQIMAMIGQPDQRHKLHLLPQQELDYIQCGLVLSQCTSSSHLATYLVTGNNHRIVHKGLFIDSRESANLVTVPPKSLSYLVPSAMFRDKSKFLLSYWYQKPADEKQMKLVRLNVDVARHLPAIEHLELRSREKDRVDFLVDVPTDIHILLQQEKPFRSPNGGDAMAEDFIGIYLYDGEDKRIQGVTSATNYREIGIVHHLPASGRYALCATCPRGNGVVPCKVEVVGVESAHVRITDPPDDARELGEVDLDFLDVEPESVPLDDLALHEDEAFKGLLAELKKLHKDPEGNADEISAVENQINDHAHILAKKILGKDRARYLPGRDLDLLNPILDSNVDYMDSERNRYGLKKDPRNATKVQFVEEVLQKKADAIAEKAKEPDILFLDPAPEGIPIQDMLLMGDSAFAASARERMKLKSNPVANASKISALEEEMDQRAHVLAKQLRAKERTFLDPEPEGVPLELLSLNENEAFQELERELRALNRKPRKDAKAIVALENALLDRTNVLARELKENERNIFLDPQPEGVPVSELSLDLDEPFHTMEVERLRLRHEDPRANVTKVKELENALNDRAQELAQVILRADRAFLDKNPQGVPLDILPLDTDPKFRKLEAERAKLKAQDPRRNGRLILVLENAMADRCHELAADQLREDLTGVDMLPRDIPLELLLPHSDPTFAALVDDLRALKKDPEENADAIETVLCAMNDRADDLAAAQLDRGFLNQAPAGVPLEILPLDSDAEFHAMETARVKLKLGDPRRNAKKIRDLEEEMNARAHELAKDQLAEDLAGVDAAPEGIPLSLLKLTDDGVFASMVPWLRELKKDPEANAEQIRNLEDKMNNRAYELADALLEGDRGYLDAAPEGVPLEELPLTNDDVFALMEVERAKLKAQDPQRNAARVAELELQLNEMAAKLARDVLAEDLKGFASQYEGVATEQLKPHNDREFASLVPELRRLKKEGPKNVLRNHMEEMDNRIREIAKEFLDGDLWFLDKVPEGVPLEYVPLAGDEKFEELRHERAALKADEPRKNADRIKECEDAMKKRSHELARDVRERELDGIERKPYDIPLDCLPLREDPVASKLFQGCVRRRKAWAAPQGRGQFPKFRMNWASAHVGLRGTRLLVTAGNTWIIILRAFP</sequence>
<evidence type="ECO:0000313" key="8">
    <source>
        <dbReference type="EMBL" id="PWU96268.1"/>
    </source>
</evidence>
<reference evidence="8 9" key="1">
    <citation type="journal article" date="2018" name="Microb. Genom.">
        <title>Expanding an expanded genome: long-read sequencing of Trypanosoma cruzi.</title>
        <authorList>
            <person name="Berna L."/>
            <person name="Rodriguez M."/>
            <person name="Chiribao M.L."/>
            <person name="Parodi-Talice A."/>
            <person name="Pita S."/>
            <person name="Rijo G."/>
            <person name="Alvarez-Valin F."/>
            <person name="Robello C."/>
        </authorList>
    </citation>
    <scope>NUCLEOTIDE SEQUENCE [LARGE SCALE GENOMIC DNA]</scope>
    <source>
        <strain evidence="8 9">Dm28c</strain>
    </source>
</reference>
<evidence type="ECO:0000256" key="6">
    <source>
        <dbReference type="PROSITE-ProRule" id="PRU00239"/>
    </source>
</evidence>
<dbReference type="VEuPathDB" id="TriTrypDB:ECC02_003627"/>
<dbReference type="GO" id="GO:0006508">
    <property type="term" value="P:proteolysis"/>
    <property type="evidence" value="ECO:0007669"/>
    <property type="project" value="UniProtKB-KW"/>
</dbReference>
<dbReference type="InterPro" id="IPR022684">
    <property type="entry name" value="Calpain_cysteine_protease"/>
</dbReference>
<comment type="similarity">
    <text evidence="1">Belongs to the peptidase C2 family.</text>
</comment>
<evidence type="ECO:0000256" key="5">
    <source>
        <dbReference type="PIRSR" id="PIRSR622684-1"/>
    </source>
</evidence>
<dbReference type="VEuPathDB" id="TriTrypDB:TCDM_09597"/>
<dbReference type="SUPFAM" id="SSF49758">
    <property type="entry name" value="Calpain large subunit, middle domain (domain III)"/>
    <property type="match status" value="1"/>
</dbReference>
<accession>A0A2V2VM31</accession>
<dbReference type="PANTHER" id="PTHR10183:SF379">
    <property type="entry name" value="CALPAIN-5"/>
    <property type="match status" value="1"/>
</dbReference>
<dbReference type="VEuPathDB" id="TriTrypDB:TCSYLVIO_007676"/>
<dbReference type="VEuPathDB" id="TriTrypDB:TcBrA4_0056920"/>
<dbReference type="PRINTS" id="PR00704">
    <property type="entry name" value="CALPAIN"/>
</dbReference>
<comment type="caution">
    <text evidence="8">The sequence shown here is derived from an EMBL/GenBank/DDBJ whole genome shotgun (WGS) entry which is preliminary data.</text>
</comment>
<dbReference type="Pfam" id="PF24610">
    <property type="entry name" value="DUF7623"/>
    <property type="match status" value="11"/>
</dbReference>
<protein>
    <submittedName>
        <fullName evidence="8">Putative calpain-like cysteine peptidase</fullName>
    </submittedName>
</protein>
<evidence type="ECO:0000256" key="3">
    <source>
        <dbReference type="ARBA" id="ARBA00022801"/>
    </source>
</evidence>
<feature type="domain" description="Calpain catalytic" evidence="7">
    <location>
        <begin position="164"/>
        <end position="460"/>
    </location>
</feature>
<evidence type="ECO:0000256" key="2">
    <source>
        <dbReference type="ARBA" id="ARBA00022670"/>
    </source>
</evidence>
<dbReference type="EMBL" id="PRFA01000019">
    <property type="protein sequence ID" value="PWU96268.1"/>
    <property type="molecule type" value="Genomic_DNA"/>
</dbReference>
<proteinExistence type="inferred from homology"/>
<dbReference type="VEuPathDB" id="TriTrypDB:TcCLB.509013.10"/>
<dbReference type="Proteomes" id="UP000246121">
    <property type="component" value="Unassembled WGS sequence"/>
</dbReference>
<dbReference type="InterPro" id="IPR001300">
    <property type="entry name" value="Peptidase_C2_calpain_cat"/>
</dbReference>
<dbReference type="VEuPathDB" id="TriTrypDB:TCSYLVIO_007675"/>
<dbReference type="VEuPathDB" id="TriTrypDB:C3747_9g255"/>
<dbReference type="SUPFAM" id="SSF54001">
    <property type="entry name" value="Cysteine proteinases"/>
    <property type="match status" value="1"/>
</dbReference>
<dbReference type="VEuPathDB" id="TriTrypDB:TcCL_NonESM01318"/>
<dbReference type="GO" id="GO:0004198">
    <property type="term" value="F:calcium-dependent cysteine-type endopeptidase activity"/>
    <property type="evidence" value="ECO:0007669"/>
    <property type="project" value="InterPro"/>
</dbReference>
<dbReference type="VEuPathDB" id="TriTrypDB:TcCLB.506721.30"/>
<dbReference type="PROSITE" id="PS50203">
    <property type="entry name" value="CALPAIN_CAT"/>
    <property type="match status" value="1"/>
</dbReference>
<dbReference type="VEuPathDB" id="TriTrypDB:TcCLB.509013.19"/>
<dbReference type="VEuPathDB" id="TriTrypDB:TcG_11250"/>
<dbReference type="VEuPathDB" id="TriTrypDB:BCY84_03153"/>
<evidence type="ECO:0000259" key="7">
    <source>
        <dbReference type="PROSITE" id="PS50203"/>
    </source>
</evidence>
<dbReference type="VEuPathDB" id="TriTrypDB:TcG_12287"/>
<evidence type="ECO:0000313" key="9">
    <source>
        <dbReference type="Proteomes" id="UP000246121"/>
    </source>
</evidence>
<dbReference type="Gene3D" id="2.60.120.380">
    <property type="match status" value="1"/>
</dbReference>